<keyword evidence="2" id="KW-1185">Reference proteome</keyword>
<gene>
    <name evidence="1" type="ORF">Ga0080574_TMP3282</name>
</gene>
<reference evidence="1 2" key="1">
    <citation type="submission" date="2016-04" db="EMBL/GenBank/DDBJ databases">
        <title>Deep-sea bacteria in the southern Pacific.</title>
        <authorList>
            <person name="Tang K."/>
        </authorList>
    </citation>
    <scope>NUCLEOTIDE SEQUENCE [LARGE SCALE GENOMIC DNA]</scope>
    <source>
        <strain evidence="1 2">JLT2014</strain>
    </source>
</reference>
<dbReference type="EMBL" id="CP015093">
    <property type="protein sequence ID" value="APZ53616.1"/>
    <property type="molecule type" value="Genomic_DNA"/>
</dbReference>
<evidence type="ECO:0000313" key="1">
    <source>
        <dbReference type="EMBL" id="APZ53616.1"/>
    </source>
</evidence>
<sequence>MRSGCHGREDTKAQYRRAQRPAVVEVLGHSVSCPVGWC</sequence>
<dbReference type="AlphaFoldDB" id="A0A1P8UW97"/>
<proteinExistence type="predicted"/>
<protein>
    <submittedName>
        <fullName evidence="1">Uncharacterized protein</fullName>
    </submittedName>
</protein>
<evidence type="ECO:0000313" key="2">
    <source>
        <dbReference type="Proteomes" id="UP000187059"/>
    </source>
</evidence>
<dbReference type="Proteomes" id="UP000187059">
    <property type="component" value="Chromosome"/>
</dbReference>
<accession>A0A1P8UW97</accession>
<name>A0A1P8UW97_9RHOB</name>
<dbReference type="KEGG" id="paby:Ga0080574_TMP3282"/>
<organism evidence="1 2">
    <name type="scientific">Salipiger abyssi</name>
    <dbReference type="NCBI Taxonomy" id="1250539"/>
    <lineage>
        <taxon>Bacteria</taxon>
        <taxon>Pseudomonadati</taxon>
        <taxon>Pseudomonadota</taxon>
        <taxon>Alphaproteobacteria</taxon>
        <taxon>Rhodobacterales</taxon>
        <taxon>Roseobacteraceae</taxon>
        <taxon>Salipiger</taxon>
    </lineage>
</organism>